<sequence>MPSYDYFKFFHMGLAAQWWMLPLETHQERYSQYNVPMVTTPQIETPLPTDRHPYHLLPGRDVDPSIAARLNSELRDGKHELATALVPLGLRFVKILGAGSQGTAVLFEVDDNGTTRKVVAKYSSVGSQQVDDDHDDDHDDDDSMAMEKEWMRRLVGARHIIQRHFIRGLDVIDDDLDYTNPDNMYLMEFIVAHGDRVPLSEELVPTENNGRVELPDDAVINMDINCNNIMIGDYDVDPGIHPHDQVPVFKYGGHVLDDQYSHYDQSLRMTIAWVTARVPAQRPSMLQLQELFMRAVLRDYGEEGRTSISDILENPPPPP</sequence>
<comment type="caution">
    <text evidence="1">The sequence shown here is derived from an EMBL/GenBank/DDBJ whole genome shotgun (WGS) entry which is preliminary data.</text>
</comment>
<name>A0AAD9SCD6_PHOAM</name>
<proteinExistence type="predicted"/>
<protein>
    <recommendedName>
        <fullName evidence="3">Protein kinase domain-containing protein</fullName>
    </recommendedName>
</protein>
<dbReference type="EMBL" id="JAUJFL010000004">
    <property type="protein sequence ID" value="KAK2604170.1"/>
    <property type="molecule type" value="Genomic_DNA"/>
</dbReference>
<evidence type="ECO:0008006" key="3">
    <source>
        <dbReference type="Google" id="ProtNLM"/>
    </source>
</evidence>
<dbReference type="AlphaFoldDB" id="A0AAD9SCD6"/>
<dbReference type="SUPFAM" id="SSF56112">
    <property type="entry name" value="Protein kinase-like (PK-like)"/>
    <property type="match status" value="1"/>
</dbReference>
<evidence type="ECO:0000313" key="1">
    <source>
        <dbReference type="EMBL" id="KAK2604170.1"/>
    </source>
</evidence>
<dbReference type="Proteomes" id="UP001265746">
    <property type="component" value="Unassembled WGS sequence"/>
</dbReference>
<accession>A0AAD9SCD6</accession>
<keyword evidence="2" id="KW-1185">Reference proteome</keyword>
<gene>
    <name evidence="1" type="ORF">N8I77_007121</name>
</gene>
<dbReference type="InterPro" id="IPR011009">
    <property type="entry name" value="Kinase-like_dom_sf"/>
</dbReference>
<reference evidence="1" key="1">
    <citation type="submission" date="2023-06" db="EMBL/GenBank/DDBJ databases">
        <authorList>
            <person name="Noh H."/>
        </authorList>
    </citation>
    <scope>NUCLEOTIDE SEQUENCE</scope>
    <source>
        <strain evidence="1">DUCC20226</strain>
    </source>
</reference>
<organism evidence="1 2">
    <name type="scientific">Phomopsis amygdali</name>
    <name type="common">Fusicoccum amygdali</name>
    <dbReference type="NCBI Taxonomy" id="1214568"/>
    <lineage>
        <taxon>Eukaryota</taxon>
        <taxon>Fungi</taxon>
        <taxon>Dikarya</taxon>
        <taxon>Ascomycota</taxon>
        <taxon>Pezizomycotina</taxon>
        <taxon>Sordariomycetes</taxon>
        <taxon>Sordariomycetidae</taxon>
        <taxon>Diaporthales</taxon>
        <taxon>Diaporthaceae</taxon>
        <taxon>Diaporthe</taxon>
    </lineage>
</organism>
<evidence type="ECO:0000313" key="2">
    <source>
        <dbReference type="Proteomes" id="UP001265746"/>
    </source>
</evidence>